<gene>
    <name evidence="1" type="ORF">ECRASSUSDP1_LOCUS28274</name>
</gene>
<name>A0AAD1Y8Q4_EUPCR</name>
<dbReference type="Proteomes" id="UP001295684">
    <property type="component" value="Unassembled WGS sequence"/>
</dbReference>
<proteinExistence type="predicted"/>
<sequence>MSSSFDKKGANCRRNSMNQRLMNIIYGTSAARVQSLRNLYQLE</sequence>
<keyword evidence="2" id="KW-1185">Reference proteome</keyword>
<dbReference type="EMBL" id="CAMPGE010029175">
    <property type="protein sequence ID" value="CAI2386652.1"/>
    <property type="molecule type" value="Genomic_DNA"/>
</dbReference>
<protein>
    <submittedName>
        <fullName evidence="1">Uncharacterized protein</fullName>
    </submittedName>
</protein>
<dbReference type="AlphaFoldDB" id="A0AAD1Y8Q4"/>
<organism evidence="1 2">
    <name type="scientific">Euplotes crassus</name>
    <dbReference type="NCBI Taxonomy" id="5936"/>
    <lineage>
        <taxon>Eukaryota</taxon>
        <taxon>Sar</taxon>
        <taxon>Alveolata</taxon>
        <taxon>Ciliophora</taxon>
        <taxon>Intramacronucleata</taxon>
        <taxon>Spirotrichea</taxon>
        <taxon>Hypotrichia</taxon>
        <taxon>Euplotida</taxon>
        <taxon>Euplotidae</taxon>
        <taxon>Moneuplotes</taxon>
    </lineage>
</organism>
<accession>A0AAD1Y8Q4</accession>
<evidence type="ECO:0000313" key="2">
    <source>
        <dbReference type="Proteomes" id="UP001295684"/>
    </source>
</evidence>
<comment type="caution">
    <text evidence="1">The sequence shown here is derived from an EMBL/GenBank/DDBJ whole genome shotgun (WGS) entry which is preliminary data.</text>
</comment>
<evidence type="ECO:0000313" key="1">
    <source>
        <dbReference type="EMBL" id="CAI2386652.1"/>
    </source>
</evidence>
<reference evidence="1" key="1">
    <citation type="submission" date="2023-07" db="EMBL/GenBank/DDBJ databases">
        <authorList>
            <consortium name="AG Swart"/>
            <person name="Singh M."/>
            <person name="Singh A."/>
            <person name="Seah K."/>
            <person name="Emmerich C."/>
        </authorList>
    </citation>
    <scope>NUCLEOTIDE SEQUENCE</scope>
    <source>
        <strain evidence="1">DP1</strain>
    </source>
</reference>